<dbReference type="PANTHER" id="PTHR45623:SF14">
    <property type="entry name" value="CHROMODOMAIN-HELICASE-DNA-BINDING PROTEIN 1"/>
    <property type="match status" value="1"/>
</dbReference>
<feature type="compositionally biased region" description="Polar residues" evidence="11">
    <location>
        <begin position="818"/>
        <end position="831"/>
    </location>
</feature>
<organism evidence="15 16">
    <name type="scientific">Schizopora paradoxa</name>
    <dbReference type="NCBI Taxonomy" id="27342"/>
    <lineage>
        <taxon>Eukaryota</taxon>
        <taxon>Fungi</taxon>
        <taxon>Dikarya</taxon>
        <taxon>Basidiomycota</taxon>
        <taxon>Agaricomycotina</taxon>
        <taxon>Agaricomycetes</taxon>
        <taxon>Hymenochaetales</taxon>
        <taxon>Schizoporaceae</taxon>
        <taxon>Schizopora</taxon>
    </lineage>
</organism>
<dbReference type="Pfam" id="PF18196">
    <property type="entry name" value="Cdh1_DBD_1"/>
    <property type="match status" value="1"/>
</dbReference>
<dbReference type="GO" id="GO:0042393">
    <property type="term" value="F:histone binding"/>
    <property type="evidence" value="ECO:0007669"/>
    <property type="project" value="TreeGrafter"/>
</dbReference>
<dbReference type="Gene3D" id="2.40.50.40">
    <property type="match status" value="2"/>
</dbReference>
<comment type="similarity">
    <text evidence="2">Belongs to the SNF2/RAD54 helicase family.</text>
</comment>
<evidence type="ECO:0000259" key="13">
    <source>
        <dbReference type="PROSITE" id="PS51192"/>
    </source>
</evidence>
<dbReference type="InterPro" id="IPR023779">
    <property type="entry name" value="Chromodomain_CS"/>
</dbReference>
<dbReference type="InterPro" id="IPR041150">
    <property type="entry name" value="Cdh1_DBD"/>
</dbReference>
<evidence type="ECO:0000259" key="14">
    <source>
        <dbReference type="PROSITE" id="PS51194"/>
    </source>
</evidence>
<dbReference type="GO" id="GO:0000785">
    <property type="term" value="C:chromatin"/>
    <property type="evidence" value="ECO:0007669"/>
    <property type="project" value="TreeGrafter"/>
</dbReference>
<feature type="domain" description="Chromo" evidence="12">
    <location>
        <begin position="264"/>
        <end position="326"/>
    </location>
</feature>
<evidence type="ECO:0000256" key="4">
    <source>
        <dbReference type="ARBA" id="ARBA00022741"/>
    </source>
</evidence>
<feature type="region of interest" description="Disordered" evidence="11">
    <location>
        <begin position="818"/>
        <end position="840"/>
    </location>
</feature>
<keyword evidence="8" id="KW-0238">DNA-binding</keyword>
<evidence type="ECO:0000256" key="10">
    <source>
        <dbReference type="ARBA" id="ARBA00023242"/>
    </source>
</evidence>
<feature type="region of interest" description="Disordered" evidence="11">
    <location>
        <begin position="48"/>
        <end position="128"/>
    </location>
</feature>
<comment type="subcellular location">
    <subcellularLocation>
        <location evidence="1">Nucleus</location>
    </subcellularLocation>
</comment>
<dbReference type="EMBL" id="KQ085882">
    <property type="protein sequence ID" value="KLO20308.1"/>
    <property type="molecule type" value="Genomic_DNA"/>
</dbReference>
<keyword evidence="4" id="KW-0547">Nucleotide-binding</keyword>
<dbReference type="Gene3D" id="3.40.50.10810">
    <property type="entry name" value="Tandem AAA-ATPase domain"/>
    <property type="match status" value="1"/>
</dbReference>
<dbReference type="SMART" id="SM01176">
    <property type="entry name" value="DUF4208"/>
    <property type="match status" value="1"/>
</dbReference>
<feature type="region of interest" description="Disordered" evidence="11">
    <location>
        <begin position="1"/>
        <end position="31"/>
    </location>
</feature>
<dbReference type="PANTHER" id="PTHR45623">
    <property type="entry name" value="CHROMODOMAIN-HELICASE-DNA-BINDING PROTEIN 3-RELATED-RELATED"/>
    <property type="match status" value="1"/>
</dbReference>
<dbReference type="CDD" id="cd18659">
    <property type="entry name" value="CD2_tandem"/>
    <property type="match status" value="1"/>
</dbReference>
<dbReference type="InterPro" id="IPR001650">
    <property type="entry name" value="Helicase_C-like"/>
</dbReference>
<dbReference type="GO" id="GO:0016887">
    <property type="term" value="F:ATP hydrolysis activity"/>
    <property type="evidence" value="ECO:0007669"/>
    <property type="project" value="TreeGrafter"/>
</dbReference>
<evidence type="ECO:0000259" key="12">
    <source>
        <dbReference type="PROSITE" id="PS50013"/>
    </source>
</evidence>
<dbReference type="CDD" id="cd18793">
    <property type="entry name" value="SF2_C_SNF"/>
    <property type="match status" value="1"/>
</dbReference>
<keyword evidence="7" id="KW-0805">Transcription regulation</keyword>
<feature type="compositionally biased region" description="Polar residues" evidence="11">
    <location>
        <begin position="19"/>
        <end position="31"/>
    </location>
</feature>
<keyword evidence="9" id="KW-0804">Transcription</keyword>
<sequence length="1414" mass="160741">MQTEKTRVTPMPRLIPTMTARSTPSQTTTIPSYTELLVVREYQARLVVAGDDDESDDGSYGDADEDYGRKKSSGKKKKPSKPKIPKAVPLPAPRQQDSDSDSEYGARSKKKKKLRISDDSIRVSSRGGKVPNYIDDVDELAQFDDDGGEGYYAADANGQQYEEEHEIEGVFFHNRDDGRENDPEDLWHDNIRYHIKWRGFSHLHNTDENYEFLKRFRGLKRVDNYIKAYKIYQSRLADPNLSREDAEQLLLDKEREREDLETFKTVERVIAQRESPHDSGVEYFCKWQGLTYEHCTWESLDEIKPIAKTLIAEFNKREKEAKFPFRSATYPRDKRPDFVKITKDPDYITQTGGELKDFQLTGLNWLAYLWCKGENGILADEMGLGKTVQTVSFLSYLFHQHNQFGPFLVIVPLSTITAWQMQFATWAPDLNVVCYIGTGRAREVIRNYEIYAEPGKSRKVKANVLLTTYELILRDAALLSDIKWQALAVDEAHRLKNSESQLYEALRTFHAASKLLITGTPLQNNVKELLALMHFLMPEKFALSNEFDLNDADHETKIQELHKQLESLMLRRLKRDVVKSLPTKSERILRVEMSSMQTHFYKNILTKNYQGLVKSANGNNNISLLNVAMELKKAANHPFLFDGAEVRSDNREETLKGLVMSSGKMVLLDKLLKKLRDDGHRVLIFSQMVRMLDILSDYMTLRNYTHQRLDGTVSSDVRKKSIAHFNAPNSPDFAFLLSTRAGGLGINLETADTVIIFDSDWNPQNDLQAMARAHRIGQKSHVNVYRFVSKDTVEEDVLERAKRKMVLEYAIINQMDTSQAHLSSKPGSQSKDQAKPDNLSKDELTAVLKYGAQKMFDKDDSQQTKKLDDMNLDDILKSAEDHETMASGGDGGASLGGEGFLAQFAAVSDVKNDMSWEDIIPLEERMKFEKEEEDRKMAEIAEQNRDRKRTHAPVSYEGMDVDIPPPVAVSKGKPKAPAASRKTAGQKAMELKERDIRVLVRSLQRWGDIRQRYDVIVTESKLTDKNKGMIIDTADEIVNICEAEVERNNAEKRARVAAGEQLTNAQKSKAVLVSYKGVGNINAETVLTRYRDLRILFGYLNQLEDAYTWELPMDNIRPTLNWSGRWGPKDDAMLLVGAYIYGFGNWEQIQKDQKLGLDGKFFLEEGKKGEDAAARPIPNAIHLVRRGDFLLNLLREYTEKVNAFESTTAVRGRSYSKQSMSPPPQPIASTSSMKRRAESEAVSAVDEGGSKKRKRRPTPTFTDSESSDECPSMDENATKEELRPVKKQLKQLKLSGGDMPRDDKVAILKDSLAAIGRRIDSVLETKRARGEDADRWRRHLWTFVTLFWPKQVKAAKLEEIHAKMVMKEAAPRMPSDPAKRSRPSTSMKSNGSVMTPSSSTSTSAHRMNGSKPHR</sequence>
<dbReference type="SMART" id="SM00298">
    <property type="entry name" value="CHROMO"/>
    <property type="match status" value="2"/>
</dbReference>
<dbReference type="GO" id="GO:0034728">
    <property type="term" value="P:nucleosome organization"/>
    <property type="evidence" value="ECO:0007669"/>
    <property type="project" value="TreeGrafter"/>
</dbReference>
<evidence type="ECO:0000256" key="8">
    <source>
        <dbReference type="ARBA" id="ARBA00023125"/>
    </source>
</evidence>
<dbReference type="Pfam" id="PF00385">
    <property type="entry name" value="Chromo"/>
    <property type="match status" value="1"/>
</dbReference>
<dbReference type="STRING" id="27342.A0A0H2SEZ8"/>
<dbReference type="GO" id="GO:0140658">
    <property type="term" value="F:ATP-dependent chromatin remodeler activity"/>
    <property type="evidence" value="ECO:0007669"/>
    <property type="project" value="TreeGrafter"/>
</dbReference>
<accession>A0A0H2SEZ8</accession>
<dbReference type="FunFam" id="3.40.50.300:FF:000130">
    <property type="entry name" value="Chromodomain-helicase-DNA-binding protein 2 isoform 1"/>
    <property type="match status" value="1"/>
</dbReference>
<dbReference type="GO" id="GO:0003677">
    <property type="term" value="F:DNA binding"/>
    <property type="evidence" value="ECO:0007669"/>
    <property type="project" value="UniProtKB-KW"/>
</dbReference>
<dbReference type="InParanoid" id="A0A0H2SEZ8"/>
<dbReference type="InterPro" id="IPR038718">
    <property type="entry name" value="SNF2-like_sf"/>
</dbReference>
<dbReference type="SUPFAM" id="SSF52540">
    <property type="entry name" value="P-loop containing nucleoside triphosphate hydrolases"/>
    <property type="match status" value="2"/>
</dbReference>
<keyword evidence="16" id="KW-1185">Reference proteome</keyword>
<keyword evidence="6" id="KW-0067">ATP-binding</keyword>
<dbReference type="OrthoDB" id="5857104at2759"/>
<dbReference type="PROSITE" id="PS00598">
    <property type="entry name" value="CHROMO_1"/>
    <property type="match status" value="1"/>
</dbReference>
<dbReference type="GO" id="GO:0005524">
    <property type="term" value="F:ATP binding"/>
    <property type="evidence" value="ECO:0007669"/>
    <property type="project" value="UniProtKB-KW"/>
</dbReference>
<dbReference type="GO" id="GO:0005634">
    <property type="term" value="C:nucleus"/>
    <property type="evidence" value="ECO:0007669"/>
    <property type="project" value="UniProtKB-SubCell"/>
</dbReference>
<dbReference type="Pfam" id="PF13907">
    <property type="entry name" value="CHD1-like_C"/>
    <property type="match status" value="1"/>
</dbReference>
<evidence type="ECO:0000256" key="2">
    <source>
        <dbReference type="ARBA" id="ARBA00007025"/>
    </source>
</evidence>
<dbReference type="SMART" id="SM00490">
    <property type="entry name" value="HELICc"/>
    <property type="match status" value="1"/>
</dbReference>
<evidence type="ECO:0000256" key="6">
    <source>
        <dbReference type="ARBA" id="ARBA00022840"/>
    </source>
</evidence>
<gene>
    <name evidence="15" type="ORF">SCHPADRAFT_413</name>
</gene>
<dbReference type="Proteomes" id="UP000053477">
    <property type="component" value="Unassembled WGS sequence"/>
</dbReference>
<dbReference type="Gene3D" id="6.10.140.1440">
    <property type="match status" value="1"/>
</dbReference>
<feature type="compositionally biased region" description="Basic residues" evidence="11">
    <location>
        <begin position="70"/>
        <end position="84"/>
    </location>
</feature>
<evidence type="ECO:0000256" key="5">
    <source>
        <dbReference type="ARBA" id="ARBA00022801"/>
    </source>
</evidence>
<feature type="domain" description="Helicase C-terminal" evidence="14">
    <location>
        <begin position="667"/>
        <end position="823"/>
    </location>
</feature>
<keyword evidence="5" id="KW-0378">Hydrolase</keyword>
<dbReference type="PROSITE" id="PS50013">
    <property type="entry name" value="CHROMO_2"/>
    <property type="match status" value="2"/>
</dbReference>
<dbReference type="Gene3D" id="1.10.10.60">
    <property type="entry name" value="Homeodomain-like"/>
    <property type="match status" value="1"/>
</dbReference>
<dbReference type="InterPro" id="IPR014001">
    <property type="entry name" value="Helicase_ATP-bd"/>
</dbReference>
<evidence type="ECO:0000313" key="16">
    <source>
        <dbReference type="Proteomes" id="UP000053477"/>
    </source>
</evidence>
<dbReference type="Gene3D" id="3.40.50.300">
    <property type="entry name" value="P-loop containing nucleotide triphosphate hydrolases"/>
    <property type="match status" value="1"/>
</dbReference>
<feature type="compositionally biased region" description="Polar residues" evidence="11">
    <location>
        <begin position="1208"/>
        <end position="1220"/>
    </location>
</feature>
<dbReference type="PROSITE" id="PS51194">
    <property type="entry name" value="HELICASE_CTER"/>
    <property type="match status" value="1"/>
</dbReference>
<evidence type="ECO:0000256" key="9">
    <source>
        <dbReference type="ARBA" id="ARBA00023163"/>
    </source>
</evidence>
<dbReference type="FunCoup" id="A0A0H2SEZ8">
    <property type="interactions" value="514"/>
</dbReference>
<dbReference type="InterPro" id="IPR000330">
    <property type="entry name" value="SNF2_N"/>
</dbReference>
<reference evidence="15 16" key="1">
    <citation type="submission" date="2015-04" db="EMBL/GenBank/DDBJ databases">
        <title>Complete genome sequence of Schizopora paradoxa KUC8140, a cosmopolitan wood degrader in East Asia.</title>
        <authorList>
            <consortium name="DOE Joint Genome Institute"/>
            <person name="Min B."/>
            <person name="Park H."/>
            <person name="Jang Y."/>
            <person name="Kim J.-J."/>
            <person name="Kim K.H."/>
            <person name="Pangilinan J."/>
            <person name="Lipzen A."/>
            <person name="Riley R."/>
            <person name="Grigoriev I.V."/>
            <person name="Spatafora J.W."/>
            <person name="Choi I.-G."/>
        </authorList>
    </citation>
    <scope>NUCLEOTIDE SEQUENCE [LARGE SCALE GENOMIC DNA]</scope>
    <source>
        <strain evidence="15 16">KUC8140</strain>
    </source>
</reference>
<keyword evidence="10" id="KW-0539">Nucleus</keyword>
<feature type="domain" description="Helicase ATP-binding" evidence="13">
    <location>
        <begin position="367"/>
        <end position="539"/>
    </location>
</feature>
<dbReference type="Pfam" id="PF00176">
    <property type="entry name" value="SNF2-rel_dom"/>
    <property type="match status" value="1"/>
</dbReference>
<dbReference type="SMART" id="SM00487">
    <property type="entry name" value="DEXDc"/>
    <property type="match status" value="1"/>
</dbReference>
<dbReference type="SUPFAM" id="SSF54160">
    <property type="entry name" value="Chromo domain-like"/>
    <property type="match status" value="2"/>
</dbReference>
<protein>
    <submittedName>
        <fullName evidence="15">Transcription regulator</fullName>
    </submittedName>
</protein>
<dbReference type="Pfam" id="PF23588">
    <property type="entry name" value="HTH_CHD1_Hrp3"/>
    <property type="match status" value="1"/>
</dbReference>
<evidence type="ECO:0000256" key="1">
    <source>
        <dbReference type="ARBA" id="ARBA00004123"/>
    </source>
</evidence>
<dbReference type="Pfam" id="PF00271">
    <property type="entry name" value="Helicase_C"/>
    <property type="match status" value="1"/>
</dbReference>
<dbReference type="InterPro" id="IPR049730">
    <property type="entry name" value="SNF2/RAD54-like_C"/>
</dbReference>
<evidence type="ECO:0000256" key="11">
    <source>
        <dbReference type="SAM" id="MobiDB-lite"/>
    </source>
</evidence>
<name>A0A0H2SEZ8_9AGAM</name>
<proteinExistence type="inferred from homology"/>
<evidence type="ECO:0000256" key="7">
    <source>
        <dbReference type="ARBA" id="ARBA00023015"/>
    </source>
</evidence>
<feature type="compositionally biased region" description="Low complexity" evidence="11">
    <location>
        <begin position="1389"/>
        <end position="1403"/>
    </location>
</feature>
<feature type="region of interest" description="Disordered" evidence="11">
    <location>
        <begin position="1368"/>
        <end position="1414"/>
    </location>
</feature>
<evidence type="ECO:0000313" key="15">
    <source>
        <dbReference type="EMBL" id="KLO20308.1"/>
    </source>
</evidence>
<dbReference type="InterPro" id="IPR027417">
    <property type="entry name" value="P-loop_NTPase"/>
</dbReference>
<dbReference type="InterPro" id="IPR000953">
    <property type="entry name" value="Chromo/chromo_shadow_dom"/>
</dbReference>
<dbReference type="InterPro" id="IPR056302">
    <property type="entry name" value="CHD1-2/Hrp3_HTH"/>
</dbReference>
<evidence type="ECO:0000256" key="3">
    <source>
        <dbReference type="ARBA" id="ARBA00022737"/>
    </source>
</evidence>
<feature type="domain" description="Chromo" evidence="12">
    <location>
        <begin position="165"/>
        <end position="237"/>
    </location>
</feature>
<feature type="region of interest" description="Disordered" evidence="11">
    <location>
        <begin position="1208"/>
        <end position="1282"/>
    </location>
</feature>
<dbReference type="InterPro" id="IPR023780">
    <property type="entry name" value="Chromo_domain"/>
</dbReference>
<dbReference type="GO" id="GO:0003682">
    <property type="term" value="F:chromatin binding"/>
    <property type="evidence" value="ECO:0007669"/>
    <property type="project" value="TreeGrafter"/>
</dbReference>
<dbReference type="PROSITE" id="PS51192">
    <property type="entry name" value="HELICASE_ATP_BIND_1"/>
    <property type="match status" value="1"/>
</dbReference>
<dbReference type="InterPro" id="IPR016197">
    <property type="entry name" value="Chromo-like_dom_sf"/>
</dbReference>
<dbReference type="InterPro" id="IPR025260">
    <property type="entry name" value="CHD1-like_C"/>
</dbReference>
<keyword evidence="3" id="KW-0677">Repeat</keyword>
<feature type="compositionally biased region" description="Acidic residues" evidence="11">
    <location>
        <begin position="50"/>
        <end position="65"/>
    </location>
</feature>
<feature type="region of interest" description="Disordered" evidence="11">
    <location>
        <begin position="956"/>
        <end position="987"/>
    </location>
</feature>